<comment type="caution">
    <text evidence="3">The sequence shown here is derived from an EMBL/GenBank/DDBJ whole genome shotgun (WGS) entry which is preliminary data.</text>
</comment>
<protein>
    <submittedName>
        <fullName evidence="3">Uncharacterized protein</fullName>
    </submittedName>
</protein>
<evidence type="ECO:0000256" key="2">
    <source>
        <dbReference type="SAM" id="Phobius"/>
    </source>
</evidence>
<proteinExistence type="predicted"/>
<feature type="region of interest" description="Disordered" evidence="1">
    <location>
        <begin position="1"/>
        <end position="34"/>
    </location>
</feature>
<dbReference type="Proteomes" id="UP001281003">
    <property type="component" value="Unassembled WGS sequence"/>
</dbReference>
<gene>
    <name evidence="3" type="ORF">B0T20DRAFT_412034</name>
</gene>
<keyword evidence="2" id="KW-0812">Transmembrane</keyword>
<evidence type="ECO:0000313" key="3">
    <source>
        <dbReference type="EMBL" id="KAK3398799.1"/>
    </source>
</evidence>
<feature type="transmembrane region" description="Helical" evidence="2">
    <location>
        <begin position="80"/>
        <end position="104"/>
    </location>
</feature>
<evidence type="ECO:0000313" key="4">
    <source>
        <dbReference type="Proteomes" id="UP001281003"/>
    </source>
</evidence>
<name>A0AAE0UCV4_SORBR</name>
<reference evidence="3" key="2">
    <citation type="submission" date="2023-07" db="EMBL/GenBank/DDBJ databases">
        <authorList>
            <consortium name="Lawrence Berkeley National Laboratory"/>
            <person name="Haridas S."/>
            <person name="Hensen N."/>
            <person name="Bonometti L."/>
            <person name="Westerberg I."/>
            <person name="Brannstrom I.O."/>
            <person name="Guillou S."/>
            <person name="Cros-Aarteil S."/>
            <person name="Calhoun S."/>
            <person name="Kuo A."/>
            <person name="Mondo S."/>
            <person name="Pangilinan J."/>
            <person name="Riley R."/>
            <person name="LaButti K."/>
            <person name="Andreopoulos B."/>
            <person name="Lipzen A."/>
            <person name="Chen C."/>
            <person name="Yanf M."/>
            <person name="Daum C."/>
            <person name="Ng V."/>
            <person name="Clum A."/>
            <person name="Steindorff A."/>
            <person name="Ohm R."/>
            <person name="Martin F."/>
            <person name="Silar P."/>
            <person name="Natvig D."/>
            <person name="Lalanne C."/>
            <person name="Gautier V."/>
            <person name="Ament-velasquez S.L."/>
            <person name="Kruys A."/>
            <person name="Hutchinson M.I."/>
            <person name="Powell A.J."/>
            <person name="Barry K."/>
            <person name="Miller A.N."/>
            <person name="Grigoriev I.V."/>
            <person name="Debuchy R."/>
            <person name="Gladieux P."/>
            <person name="Thoren M.H."/>
            <person name="Johannesson H."/>
        </authorList>
    </citation>
    <scope>NUCLEOTIDE SEQUENCE</scope>
    <source>
        <strain evidence="3">FGSC 1904</strain>
    </source>
</reference>
<reference evidence="3" key="1">
    <citation type="journal article" date="2023" name="Mol. Phylogenet. Evol.">
        <title>Genome-scale phylogeny and comparative genomics of the fungal order Sordariales.</title>
        <authorList>
            <person name="Hensen N."/>
            <person name="Bonometti L."/>
            <person name="Westerberg I."/>
            <person name="Brannstrom I.O."/>
            <person name="Guillou S."/>
            <person name="Cros-Aarteil S."/>
            <person name="Calhoun S."/>
            <person name="Haridas S."/>
            <person name="Kuo A."/>
            <person name="Mondo S."/>
            <person name="Pangilinan J."/>
            <person name="Riley R."/>
            <person name="LaButti K."/>
            <person name="Andreopoulos B."/>
            <person name="Lipzen A."/>
            <person name="Chen C."/>
            <person name="Yan M."/>
            <person name="Daum C."/>
            <person name="Ng V."/>
            <person name="Clum A."/>
            <person name="Steindorff A."/>
            <person name="Ohm R.A."/>
            <person name="Martin F."/>
            <person name="Silar P."/>
            <person name="Natvig D.O."/>
            <person name="Lalanne C."/>
            <person name="Gautier V."/>
            <person name="Ament-Velasquez S.L."/>
            <person name="Kruys A."/>
            <person name="Hutchinson M.I."/>
            <person name="Powell A.J."/>
            <person name="Barry K."/>
            <person name="Miller A.N."/>
            <person name="Grigoriev I.V."/>
            <person name="Debuchy R."/>
            <person name="Gladieux P."/>
            <person name="Hiltunen Thoren M."/>
            <person name="Johannesson H."/>
        </authorList>
    </citation>
    <scope>NUCLEOTIDE SEQUENCE</scope>
    <source>
        <strain evidence="3">FGSC 1904</strain>
    </source>
</reference>
<dbReference type="PANTHER" id="PTHR35394:SF5">
    <property type="entry name" value="DUF3176 DOMAIN-CONTAINING PROTEIN"/>
    <property type="match status" value="1"/>
</dbReference>
<evidence type="ECO:0000256" key="1">
    <source>
        <dbReference type="SAM" id="MobiDB-lite"/>
    </source>
</evidence>
<accession>A0AAE0UCV4</accession>
<feature type="compositionally biased region" description="Basic and acidic residues" evidence="1">
    <location>
        <begin position="1"/>
        <end position="33"/>
    </location>
</feature>
<dbReference type="PANTHER" id="PTHR35394">
    <property type="entry name" value="DUF3176 DOMAIN-CONTAINING PROTEIN"/>
    <property type="match status" value="1"/>
</dbReference>
<keyword evidence="4" id="KW-1185">Reference proteome</keyword>
<keyword evidence="2" id="KW-1133">Transmembrane helix</keyword>
<feature type="compositionally biased region" description="Basic and acidic residues" evidence="1">
    <location>
        <begin position="162"/>
        <end position="181"/>
    </location>
</feature>
<dbReference type="EMBL" id="JAUTDP010000006">
    <property type="protein sequence ID" value="KAK3398799.1"/>
    <property type="molecule type" value="Genomic_DNA"/>
</dbReference>
<dbReference type="Pfam" id="PF11374">
    <property type="entry name" value="DUF3176"/>
    <property type="match status" value="2"/>
</dbReference>
<feature type="transmembrane region" description="Helical" evidence="2">
    <location>
        <begin position="759"/>
        <end position="779"/>
    </location>
</feature>
<sequence length="837" mass="95938">MMAHIDPEPRHFDTTEEAIHLQGKRDAKSEDPAHPLIRQWSVKDGSDNARIDDNGSKGGGDTLKKRTFRRKLRNWYTNGWLTEILAVILSCSCAAAIPIVLGVYNHDPVPKLPWDVSLNAVVSVLSTVAKSSLLYAICAALGQDKWDWSYNDRAARIGHKTGRQEQEELQQHQEHQQYREDEGLETTGKSSWKTSKGFKDMEMFDQASRGPLGAFKILVSRRTAFSPTSLGALVVLLSLVVDPFTQQVVRLQQRERLVPSDEVWRAQSSAPFFCRTWGYERSPRCVEARVEVFKGAIWLDPEAYKPKSHVTCPSGSCEFENFYAIEYCVDHGVFNNPPGYCDISFNQTELDEAKRHYKETGQHRVTVRSCNHMFDPLITTEEIREVFSLDLVNSSYQLTYKTFGSRDMWDLEADGRDPNWLVDTAMHSAVVTGFTFNREYKFYKDDYDEEYFQYIKYPTETFTYLPVDRTNINGDGSSGVRIPPPRILMGHTRYDQIREGQRATARIRLRANTTEWAALSICQVERTMKVVNGNVSSEVKSSKYLRPAWEDEAEKWAFKHRKKLQNPNEEYAQAWCFAPEDVINDNETMARVLQTEPTGSFPDMEGFDVDRSPRYQADPHSTGAFCLWNGTLKSNLGMMEILIPLVQREVKWTGETGPDLNEAYSRHITRQDLHNYTGLENYEDARSGWEKWWLIPEQELAQYPTGNTQLSVRLIRNTLPAFMNTLAAALNNQNYAMSQEKVTGSYVVRETILVARWEWLTVLFGIEIMGLAYLLYIILRPRSTVGVWKESIFGALYHGLDDETRSSIGHPKNLGDIKEATKYMDVRIDHLKDDGRG</sequence>
<dbReference type="AlphaFoldDB" id="A0AAE0UCV4"/>
<feature type="region of interest" description="Disordered" evidence="1">
    <location>
        <begin position="161"/>
        <end position="191"/>
    </location>
</feature>
<keyword evidence="2" id="KW-0472">Membrane</keyword>
<dbReference type="InterPro" id="IPR021514">
    <property type="entry name" value="DUF3176"/>
</dbReference>
<organism evidence="3 4">
    <name type="scientific">Sordaria brevicollis</name>
    <dbReference type="NCBI Taxonomy" id="83679"/>
    <lineage>
        <taxon>Eukaryota</taxon>
        <taxon>Fungi</taxon>
        <taxon>Dikarya</taxon>
        <taxon>Ascomycota</taxon>
        <taxon>Pezizomycotina</taxon>
        <taxon>Sordariomycetes</taxon>
        <taxon>Sordariomycetidae</taxon>
        <taxon>Sordariales</taxon>
        <taxon>Sordariaceae</taxon>
        <taxon>Sordaria</taxon>
    </lineage>
</organism>